<evidence type="ECO:0000259" key="2">
    <source>
        <dbReference type="Pfam" id="PF00582"/>
    </source>
</evidence>
<reference evidence="3 4" key="1">
    <citation type="submission" date="2020-08" db="EMBL/GenBank/DDBJ databases">
        <title>Sequencing the genomes of 1000 actinobacteria strains.</title>
        <authorList>
            <person name="Klenk H.-P."/>
        </authorList>
    </citation>
    <scope>NUCLEOTIDE SEQUENCE [LARGE SCALE GENOMIC DNA]</scope>
    <source>
        <strain evidence="3 4">DSM 45084</strain>
    </source>
</reference>
<dbReference type="RefSeq" id="WP_184671409.1">
    <property type="nucleotide sequence ID" value="NZ_BAABAI010000037.1"/>
</dbReference>
<dbReference type="PANTHER" id="PTHR31964:SF113">
    <property type="entry name" value="USPA DOMAIN-CONTAINING PROTEIN"/>
    <property type="match status" value="1"/>
</dbReference>
<dbReference type="PRINTS" id="PR01438">
    <property type="entry name" value="UNVRSLSTRESS"/>
</dbReference>
<dbReference type="InterPro" id="IPR006016">
    <property type="entry name" value="UspA"/>
</dbReference>
<name>A0A7W7WXF1_9PSEU</name>
<protein>
    <submittedName>
        <fullName evidence="3">Nucleotide-binding universal stress UspA family protein</fullName>
    </submittedName>
</protein>
<organism evidence="3 4">
    <name type="scientific">Saccharothrix violaceirubra</name>
    <dbReference type="NCBI Taxonomy" id="413306"/>
    <lineage>
        <taxon>Bacteria</taxon>
        <taxon>Bacillati</taxon>
        <taxon>Actinomycetota</taxon>
        <taxon>Actinomycetes</taxon>
        <taxon>Pseudonocardiales</taxon>
        <taxon>Pseudonocardiaceae</taxon>
        <taxon>Saccharothrix</taxon>
    </lineage>
</organism>
<dbReference type="InterPro" id="IPR014729">
    <property type="entry name" value="Rossmann-like_a/b/a_fold"/>
</dbReference>
<evidence type="ECO:0000313" key="3">
    <source>
        <dbReference type="EMBL" id="MBB4967037.1"/>
    </source>
</evidence>
<feature type="domain" description="UspA" evidence="2">
    <location>
        <begin position="154"/>
        <end position="286"/>
    </location>
</feature>
<proteinExistence type="inferred from homology"/>
<dbReference type="CDD" id="cd00293">
    <property type="entry name" value="USP-like"/>
    <property type="match status" value="1"/>
</dbReference>
<sequence length="290" mass="30229">MSTPEQHGTGAVVVGFDASKRAWDAVRWAAAEARGRNLKLVVVYAVRNGLPEVAFTPTPAPLPQLIGDEVVHDYARDKLAEVTAEFPDAEPLLLDGHPADLIEQVAEEGELLVVGASGATGLARVVTGSVAAHAVHHARTPVVVVREGGVQDGPVVVGVDGSPTGARAVEFARDHAARHGLDLVAVHALTTQPFEVLGPTQGWEYDPAVAQSGAEALLAESVPDGRVPVTRVVAANRPAEALIEWSERASLVVVGTHGRGAVRRALLGSVSHALLHHAVCPLAVVRAPED</sequence>
<gene>
    <name evidence="3" type="ORF">F4559_004396</name>
</gene>
<comment type="caution">
    <text evidence="3">The sequence shown here is derived from an EMBL/GenBank/DDBJ whole genome shotgun (WGS) entry which is preliminary data.</text>
</comment>
<dbReference type="EMBL" id="JACHJS010000001">
    <property type="protein sequence ID" value="MBB4967037.1"/>
    <property type="molecule type" value="Genomic_DNA"/>
</dbReference>
<accession>A0A7W7WXF1</accession>
<dbReference type="Gene3D" id="3.40.50.620">
    <property type="entry name" value="HUPs"/>
    <property type="match status" value="2"/>
</dbReference>
<evidence type="ECO:0000256" key="1">
    <source>
        <dbReference type="ARBA" id="ARBA00008791"/>
    </source>
</evidence>
<dbReference type="SUPFAM" id="SSF52402">
    <property type="entry name" value="Adenine nucleotide alpha hydrolases-like"/>
    <property type="match status" value="2"/>
</dbReference>
<comment type="similarity">
    <text evidence="1">Belongs to the universal stress protein A family.</text>
</comment>
<dbReference type="Proteomes" id="UP000542674">
    <property type="component" value="Unassembled WGS sequence"/>
</dbReference>
<dbReference type="Pfam" id="PF00582">
    <property type="entry name" value="Usp"/>
    <property type="match status" value="2"/>
</dbReference>
<dbReference type="AlphaFoldDB" id="A0A7W7WXF1"/>
<dbReference type="PANTHER" id="PTHR31964">
    <property type="entry name" value="ADENINE NUCLEOTIDE ALPHA HYDROLASES-LIKE SUPERFAMILY PROTEIN"/>
    <property type="match status" value="1"/>
</dbReference>
<feature type="domain" description="UspA" evidence="2">
    <location>
        <begin position="12"/>
        <end position="146"/>
    </location>
</feature>
<keyword evidence="4" id="KW-1185">Reference proteome</keyword>
<evidence type="ECO:0000313" key="4">
    <source>
        <dbReference type="Proteomes" id="UP000542674"/>
    </source>
</evidence>
<dbReference type="InterPro" id="IPR006015">
    <property type="entry name" value="Universal_stress_UspA"/>
</dbReference>